<feature type="compositionally biased region" description="Basic and acidic residues" evidence="2">
    <location>
        <begin position="245"/>
        <end position="254"/>
    </location>
</feature>
<sequence length="268" mass="29670">MGIKNEKYCLLSAQTGNSGPWNKLNCPGAIAPGNVCLQISLLTSATQADEALGIGIPICSILIQAFFIRNKKDMVNIQLKILQMKKDEAEKKRLEAEAELNRLQGNEATQKSEVDSLQQSLQEEASKNDDQFVKDQEEQREKVLNEAEQVFGMLNERAKKASTEAEEQVKKWEAGEGGELLQALSKGEGATKLHEMLGQVDVQGMASDYAQQAQQAAGDLQNQEWVQDAARQAQAAAEQAQKSSQDPKPKREINEEWAMMRPLQPAIF</sequence>
<keyword evidence="4" id="KW-1185">Reference proteome</keyword>
<evidence type="ECO:0000256" key="2">
    <source>
        <dbReference type="SAM" id="MobiDB-lite"/>
    </source>
</evidence>
<accession>A0AA36HVX1</accession>
<feature type="compositionally biased region" description="Low complexity" evidence="2">
    <location>
        <begin position="227"/>
        <end position="241"/>
    </location>
</feature>
<proteinExistence type="predicted"/>
<gene>
    <name evidence="3" type="ORF">EVOR1521_LOCUS5403</name>
</gene>
<feature type="compositionally biased region" description="Basic and acidic residues" evidence="2">
    <location>
        <begin position="124"/>
        <end position="139"/>
    </location>
</feature>
<name>A0AA36HVX1_9DINO</name>
<dbReference type="Proteomes" id="UP001178507">
    <property type="component" value="Unassembled WGS sequence"/>
</dbReference>
<evidence type="ECO:0000313" key="3">
    <source>
        <dbReference type="EMBL" id="CAJ1376309.1"/>
    </source>
</evidence>
<evidence type="ECO:0000313" key="4">
    <source>
        <dbReference type="Proteomes" id="UP001178507"/>
    </source>
</evidence>
<feature type="region of interest" description="Disordered" evidence="2">
    <location>
        <begin position="101"/>
        <end position="139"/>
    </location>
</feature>
<reference evidence="3" key="1">
    <citation type="submission" date="2023-08" db="EMBL/GenBank/DDBJ databases">
        <authorList>
            <person name="Chen Y."/>
            <person name="Shah S."/>
            <person name="Dougan E. K."/>
            <person name="Thang M."/>
            <person name="Chan C."/>
        </authorList>
    </citation>
    <scope>NUCLEOTIDE SEQUENCE</scope>
</reference>
<feature type="coiled-coil region" evidence="1">
    <location>
        <begin position="144"/>
        <end position="175"/>
    </location>
</feature>
<feature type="region of interest" description="Disordered" evidence="2">
    <location>
        <begin position="210"/>
        <end position="268"/>
    </location>
</feature>
<feature type="compositionally biased region" description="Polar residues" evidence="2">
    <location>
        <begin position="103"/>
        <end position="123"/>
    </location>
</feature>
<dbReference type="AlphaFoldDB" id="A0AA36HVX1"/>
<organism evidence="3 4">
    <name type="scientific">Effrenium voratum</name>
    <dbReference type="NCBI Taxonomy" id="2562239"/>
    <lineage>
        <taxon>Eukaryota</taxon>
        <taxon>Sar</taxon>
        <taxon>Alveolata</taxon>
        <taxon>Dinophyceae</taxon>
        <taxon>Suessiales</taxon>
        <taxon>Symbiodiniaceae</taxon>
        <taxon>Effrenium</taxon>
    </lineage>
</organism>
<keyword evidence="1" id="KW-0175">Coiled coil</keyword>
<dbReference type="EMBL" id="CAUJNA010000380">
    <property type="protein sequence ID" value="CAJ1376309.1"/>
    <property type="molecule type" value="Genomic_DNA"/>
</dbReference>
<evidence type="ECO:0000256" key="1">
    <source>
        <dbReference type="SAM" id="Coils"/>
    </source>
</evidence>
<comment type="caution">
    <text evidence="3">The sequence shown here is derived from an EMBL/GenBank/DDBJ whole genome shotgun (WGS) entry which is preliminary data.</text>
</comment>
<protein>
    <submittedName>
        <fullName evidence="3">Uncharacterized protein</fullName>
    </submittedName>
</protein>